<dbReference type="InterPro" id="IPR050678">
    <property type="entry name" value="DNA_Partitioning_ATPase"/>
</dbReference>
<comment type="caution">
    <text evidence="2">The sequence shown here is derived from an EMBL/GenBank/DDBJ whole genome shotgun (WGS) entry which is preliminary data.</text>
</comment>
<dbReference type="InterPro" id="IPR027417">
    <property type="entry name" value="P-loop_NTPase"/>
</dbReference>
<accession>A0A642KKD0</accession>
<organism evidence="2 3">
    <name type="scientific">Bacteroides fragilis</name>
    <dbReference type="NCBI Taxonomy" id="817"/>
    <lineage>
        <taxon>Bacteria</taxon>
        <taxon>Pseudomonadati</taxon>
        <taxon>Bacteroidota</taxon>
        <taxon>Bacteroidia</taxon>
        <taxon>Bacteroidales</taxon>
        <taxon>Bacteroidaceae</taxon>
        <taxon>Bacteroides</taxon>
    </lineage>
</organism>
<dbReference type="SUPFAM" id="SSF52540">
    <property type="entry name" value="P-loop containing nucleoside triphosphate hydrolases"/>
    <property type="match status" value="1"/>
</dbReference>
<reference evidence="2 3" key="1">
    <citation type="journal article" date="2019" name="Nat. Med.">
        <title>A library of human gut bacterial isolates paired with longitudinal multiomics data enables mechanistic microbiome research.</title>
        <authorList>
            <person name="Poyet M."/>
            <person name="Groussin M."/>
            <person name="Gibbons S.M."/>
            <person name="Avila-Pacheco J."/>
            <person name="Jiang X."/>
            <person name="Kearney S.M."/>
            <person name="Perrotta A.R."/>
            <person name="Berdy B."/>
            <person name="Zhao S."/>
            <person name="Lieberman T.D."/>
            <person name="Swanson P.K."/>
            <person name="Smith M."/>
            <person name="Roesemann S."/>
            <person name="Alexander J.E."/>
            <person name="Rich S.A."/>
            <person name="Livny J."/>
            <person name="Vlamakis H."/>
            <person name="Clish C."/>
            <person name="Bullock K."/>
            <person name="Deik A."/>
            <person name="Scott J."/>
            <person name="Pierce K.A."/>
            <person name="Xavier R.J."/>
            <person name="Alm E.J."/>
        </authorList>
    </citation>
    <scope>NUCLEOTIDE SEQUENCE [LARGE SCALE GENOMIC DNA]</scope>
    <source>
        <strain evidence="2 3">BIOML-A7</strain>
    </source>
</reference>
<sequence>MRYTIWNNKGGTGKTSLSFQTITTYASENPDQRILAIDLCPQANLSELLLGGLLGNGSGNLNTLYNSATRCSIGGYFQQRIPSPFTLPTINTTQFISKPNTFNQNIPENVDLLAGDKLLEIQGNALTTLANTQLPGVDARLAILDWINDFISATGNIYHTIFIDTNPSFSIHTQIALTASERLILPVMADDSSRRAISNVFTLIYGLNIPNPIYNSYLFSTTLQNAGRQLPLIHLIVRNRMTQYMGEASAYGAVLNHITNDIQTLVGTHPQFFTFTNVNQNILSVTDFGTTGVVAFAEGTPFKILRTGNHNINGRNTRVNKNMLDDCIMEIDQIVRLL</sequence>
<dbReference type="PANTHER" id="PTHR13696">
    <property type="entry name" value="P-LOOP CONTAINING NUCLEOSIDE TRIPHOSPHATE HYDROLASE"/>
    <property type="match status" value="1"/>
</dbReference>
<evidence type="ECO:0000313" key="2">
    <source>
        <dbReference type="EMBL" id="KAA5169575.1"/>
    </source>
</evidence>
<dbReference type="PANTHER" id="PTHR13696:SF99">
    <property type="entry name" value="COBYRINIC ACID AC-DIAMIDE SYNTHASE"/>
    <property type="match status" value="1"/>
</dbReference>
<dbReference type="EMBL" id="VWAW01000019">
    <property type="protein sequence ID" value="KAA5169575.1"/>
    <property type="molecule type" value="Genomic_DNA"/>
</dbReference>
<dbReference type="InterPro" id="IPR025669">
    <property type="entry name" value="AAA_dom"/>
</dbReference>
<gene>
    <name evidence="2" type="ORF">F2Z29_19520</name>
</gene>
<proteinExistence type="predicted"/>
<name>A0A642KKD0_BACFG</name>
<protein>
    <submittedName>
        <fullName evidence="2">ParA family protein</fullName>
    </submittedName>
</protein>
<evidence type="ECO:0000313" key="3">
    <source>
        <dbReference type="Proteomes" id="UP000436803"/>
    </source>
</evidence>
<evidence type="ECO:0000259" key="1">
    <source>
        <dbReference type="Pfam" id="PF13614"/>
    </source>
</evidence>
<dbReference type="Gene3D" id="3.40.50.300">
    <property type="entry name" value="P-loop containing nucleotide triphosphate hydrolases"/>
    <property type="match status" value="1"/>
</dbReference>
<dbReference type="Proteomes" id="UP000436803">
    <property type="component" value="Unassembled WGS sequence"/>
</dbReference>
<feature type="domain" description="AAA" evidence="1">
    <location>
        <begin position="4"/>
        <end position="204"/>
    </location>
</feature>
<dbReference type="Pfam" id="PF13614">
    <property type="entry name" value="AAA_31"/>
    <property type="match status" value="1"/>
</dbReference>
<dbReference type="AlphaFoldDB" id="A0A642KKD0"/>